<dbReference type="Proteomes" id="UP000838756">
    <property type="component" value="Unassembled WGS sequence"/>
</dbReference>
<accession>A0A8S4R3G6</accession>
<dbReference type="AlphaFoldDB" id="A0A8S4R3G6"/>
<dbReference type="EMBL" id="CAKXAJ010024772">
    <property type="protein sequence ID" value="CAH2230075.1"/>
    <property type="molecule type" value="Genomic_DNA"/>
</dbReference>
<protein>
    <submittedName>
        <fullName evidence="1">Jg24907 protein</fullName>
    </submittedName>
</protein>
<reference evidence="1" key="1">
    <citation type="submission" date="2022-03" db="EMBL/GenBank/DDBJ databases">
        <authorList>
            <person name="Lindestad O."/>
        </authorList>
    </citation>
    <scope>NUCLEOTIDE SEQUENCE</scope>
</reference>
<keyword evidence="2" id="KW-1185">Reference proteome</keyword>
<comment type="caution">
    <text evidence="1">The sequence shown here is derived from an EMBL/GenBank/DDBJ whole genome shotgun (WGS) entry which is preliminary data.</text>
</comment>
<gene>
    <name evidence="1" type="primary">jg24907</name>
    <name evidence="1" type="ORF">PAEG_LOCUS9350</name>
</gene>
<dbReference type="OrthoDB" id="7474718at2759"/>
<proteinExistence type="predicted"/>
<evidence type="ECO:0000313" key="1">
    <source>
        <dbReference type="EMBL" id="CAH2230075.1"/>
    </source>
</evidence>
<sequence>MLLTCQRGFSSPNFEAVISIALLYPFQAKPNKRVIKATAAVNIYHYGRYLSVFYPLSTSVAESVCASGDVVAVSEENKCVKEETKAEVCSKSVVEVHSAVSAGADGVGSAVASEEDDCVIVCARDADDRSDSGVSGVRSGGSASSVEEWRGMAHGYGGGPPPPLLHLPPPPPPTLYPSELLWKQRYQPPIHPQLHHAIGDEYIAAATFDRERHERLLRDFQELSRFMDITNMANPQTHQGLKGHERDLFDFAHYP</sequence>
<organism evidence="1 2">
    <name type="scientific">Pararge aegeria aegeria</name>
    <dbReference type="NCBI Taxonomy" id="348720"/>
    <lineage>
        <taxon>Eukaryota</taxon>
        <taxon>Metazoa</taxon>
        <taxon>Ecdysozoa</taxon>
        <taxon>Arthropoda</taxon>
        <taxon>Hexapoda</taxon>
        <taxon>Insecta</taxon>
        <taxon>Pterygota</taxon>
        <taxon>Neoptera</taxon>
        <taxon>Endopterygota</taxon>
        <taxon>Lepidoptera</taxon>
        <taxon>Glossata</taxon>
        <taxon>Ditrysia</taxon>
        <taxon>Papilionoidea</taxon>
        <taxon>Nymphalidae</taxon>
        <taxon>Satyrinae</taxon>
        <taxon>Satyrini</taxon>
        <taxon>Parargina</taxon>
        <taxon>Pararge</taxon>
    </lineage>
</organism>
<evidence type="ECO:0000313" key="2">
    <source>
        <dbReference type="Proteomes" id="UP000838756"/>
    </source>
</evidence>
<name>A0A8S4R3G6_9NEOP</name>